<protein>
    <submittedName>
        <fullName evidence="4">Uncharacterized protein</fullName>
    </submittedName>
</protein>
<name>A0A329SRP8_9STRA</name>
<dbReference type="Proteomes" id="UP000760860">
    <property type="component" value="Unassembled WGS sequence"/>
</dbReference>
<sequence>MGPARRNICAALAVREVTGRATCQLNLPRQKLSLRQVLRHEQGGVLLGFSSDGNFLVYCISLDACYEVQWRRVQFRDFYDWREDGEVPQIVFRLRVDGEAAAYPYGVSTLLEVWQSVDHNLVLVVMAEGLMEHRESSRLCRVVVAPSPMFDEGGLAAAVTSLSFEFSQHVYSQKMEKWQLMQLVKGRTNVYHLLVNAGTAVHVLVFQARRRRETELPLAQASPRGLGISHFPQNAWYYPPVFPIKFQKSTEHRLHNTDSDWPFSTDITCICQHLFDVERFLGEFLETFKPLRHYNLVDYDLRLVRASTKEKTVFMTYVMALTPLSPSSSDPPRSAGTQHLRVALFLSLELFTGAHHIIRALKVPGTGDLRQLAQVVARRFLADLNARVPPEPAATTWDNEAFLREESLQELNNPLYPLSISSA</sequence>
<dbReference type="AlphaFoldDB" id="A0A329SRP8"/>
<organism evidence="4 5">
    <name type="scientific">Phytophthora cactorum</name>
    <dbReference type="NCBI Taxonomy" id="29920"/>
    <lineage>
        <taxon>Eukaryota</taxon>
        <taxon>Sar</taxon>
        <taxon>Stramenopiles</taxon>
        <taxon>Oomycota</taxon>
        <taxon>Peronosporomycetes</taxon>
        <taxon>Peronosporales</taxon>
        <taxon>Peronosporaceae</taxon>
        <taxon>Phytophthora</taxon>
    </lineage>
</organism>
<dbReference type="Proteomes" id="UP000736787">
    <property type="component" value="Unassembled WGS sequence"/>
</dbReference>
<reference evidence="1" key="2">
    <citation type="submission" date="2018-10" db="EMBL/GenBank/DDBJ databases">
        <title>Effector identification in a new, highly contiguous assembly of the strawberry crown rot pathogen Phytophthora cactorum.</title>
        <authorList>
            <person name="Armitage A.D."/>
            <person name="Nellist C.F."/>
            <person name="Bates H."/>
            <person name="Vickerstaff R.J."/>
            <person name="Harrison R.J."/>
        </authorList>
    </citation>
    <scope>NUCLEOTIDE SEQUENCE</scope>
    <source>
        <strain evidence="1">15-7</strain>
        <strain evidence="2">4040</strain>
        <strain evidence="3">P421</strain>
    </source>
</reference>
<evidence type="ECO:0000313" key="2">
    <source>
        <dbReference type="EMBL" id="KAG2949547.1"/>
    </source>
</evidence>
<evidence type="ECO:0000313" key="1">
    <source>
        <dbReference type="EMBL" id="KAG2863730.1"/>
    </source>
</evidence>
<evidence type="ECO:0000313" key="4">
    <source>
        <dbReference type="EMBL" id="RAW39245.1"/>
    </source>
</evidence>
<dbReference type="VEuPathDB" id="FungiDB:PC110_g4531"/>
<dbReference type="Proteomes" id="UP000735874">
    <property type="component" value="Unassembled WGS sequence"/>
</dbReference>
<accession>A0A329SRP8</accession>
<evidence type="ECO:0000313" key="3">
    <source>
        <dbReference type="EMBL" id="KAG3225876.1"/>
    </source>
</evidence>
<keyword evidence="5" id="KW-1185">Reference proteome</keyword>
<gene>
    <name evidence="4" type="ORF">PC110_g4531</name>
    <name evidence="1" type="ORF">PC113_g5172</name>
    <name evidence="2" type="ORF">PC117_g5137</name>
    <name evidence="3" type="ORF">PC129_g3511</name>
</gene>
<dbReference type="EMBL" id="MJFZ01000070">
    <property type="protein sequence ID" value="RAW39245.1"/>
    <property type="molecule type" value="Genomic_DNA"/>
</dbReference>
<dbReference type="EMBL" id="RCMK01000088">
    <property type="protein sequence ID" value="KAG2949547.1"/>
    <property type="molecule type" value="Genomic_DNA"/>
</dbReference>
<proteinExistence type="predicted"/>
<dbReference type="EMBL" id="RCMV01000072">
    <property type="protein sequence ID" value="KAG3225876.1"/>
    <property type="molecule type" value="Genomic_DNA"/>
</dbReference>
<evidence type="ECO:0000313" key="5">
    <source>
        <dbReference type="Proteomes" id="UP000251314"/>
    </source>
</evidence>
<dbReference type="EMBL" id="RCMG01000097">
    <property type="protein sequence ID" value="KAG2863730.1"/>
    <property type="molecule type" value="Genomic_DNA"/>
</dbReference>
<dbReference type="Proteomes" id="UP000251314">
    <property type="component" value="Unassembled WGS sequence"/>
</dbReference>
<dbReference type="OrthoDB" id="78703at2759"/>
<reference evidence="4 5" key="1">
    <citation type="submission" date="2018-01" db="EMBL/GenBank/DDBJ databases">
        <title>Draft genome of the strawberry crown rot pathogen Phytophthora cactorum.</title>
        <authorList>
            <person name="Armitage A.D."/>
            <person name="Lysoe E."/>
            <person name="Nellist C.F."/>
            <person name="Harrison R.J."/>
            <person name="Brurberg M.B."/>
        </authorList>
    </citation>
    <scope>NUCLEOTIDE SEQUENCE [LARGE SCALE GENOMIC DNA]</scope>
    <source>
        <strain evidence="4 5">10300</strain>
    </source>
</reference>
<comment type="caution">
    <text evidence="4">The sequence shown here is derived from an EMBL/GenBank/DDBJ whole genome shotgun (WGS) entry which is preliminary data.</text>
</comment>